<protein>
    <submittedName>
        <fullName evidence="2">Uncharacterized protein</fullName>
    </submittedName>
</protein>
<organism evidence="2">
    <name type="scientific">marine sediment metagenome</name>
    <dbReference type="NCBI Taxonomy" id="412755"/>
    <lineage>
        <taxon>unclassified sequences</taxon>
        <taxon>metagenomes</taxon>
        <taxon>ecological metagenomes</taxon>
    </lineage>
</organism>
<evidence type="ECO:0000256" key="1">
    <source>
        <dbReference type="SAM" id="MobiDB-lite"/>
    </source>
</evidence>
<comment type="caution">
    <text evidence="2">The sequence shown here is derived from an EMBL/GenBank/DDBJ whole genome shotgun (WGS) entry which is preliminary data.</text>
</comment>
<proteinExistence type="predicted"/>
<accession>A0A0F9BQ58</accession>
<name>A0A0F9BQ58_9ZZZZ</name>
<dbReference type="AlphaFoldDB" id="A0A0F9BQ58"/>
<feature type="non-terminal residue" evidence="2">
    <location>
        <position position="1"/>
    </location>
</feature>
<sequence length="76" mass="8280">ILPAPVGDQMRAVLLEMPMKHSQIVGPMIEALNRAIRTDVNVNILPEESKSSPARTAAMKPPGEIPPKVKPKESKE</sequence>
<gene>
    <name evidence="2" type="ORF">LCGC14_2762640</name>
</gene>
<dbReference type="EMBL" id="LAZR01050817">
    <property type="protein sequence ID" value="KKK86501.1"/>
    <property type="molecule type" value="Genomic_DNA"/>
</dbReference>
<feature type="region of interest" description="Disordered" evidence="1">
    <location>
        <begin position="46"/>
        <end position="76"/>
    </location>
</feature>
<reference evidence="2" key="1">
    <citation type="journal article" date="2015" name="Nature">
        <title>Complex archaea that bridge the gap between prokaryotes and eukaryotes.</title>
        <authorList>
            <person name="Spang A."/>
            <person name="Saw J.H."/>
            <person name="Jorgensen S.L."/>
            <person name="Zaremba-Niedzwiedzka K."/>
            <person name="Martijn J."/>
            <person name="Lind A.E."/>
            <person name="van Eijk R."/>
            <person name="Schleper C."/>
            <person name="Guy L."/>
            <person name="Ettema T.J."/>
        </authorList>
    </citation>
    <scope>NUCLEOTIDE SEQUENCE</scope>
</reference>
<evidence type="ECO:0000313" key="2">
    <source>
        <dbReference type="EMBL" id="KKK86501.1"/>
    </source>
</evidence>